<dbReference type="Proteomes" id="UP000037510">
    <property type="component" value="Unassembled WGS sequence"/>
</dbReference>
<keyword evidence="3" id="KW-1185">Reference proteome</keyword>
<protein>
    <recommendedName>
        <fullName evidence="1">DUF5641 domain-containing protein</fullName>
    </recommendedName>
</protein>
<gene>
    <name evidence="2" type="ORF">OBRU01_06890</name>
</gene>
<sequence>MFWSRWVKEVLPNLLPRKKWTKDQRTLQIGDLVYVVDPKGLRNKWPKGLVQEVCPGKDKRVRMVKVKTATGVLTRSAARVARIPLDEECL</sequence>
<dbReference type="AlphaFoldDB" id="A0A0L7LKB1"/>
<name>A0A0L7LKB1_OPEBR</name>
<evidence type="ECO:0000313" key="3">
    <source>
        <dbReference type="Proteomes" id="UP000037510"/>
    </source>
</evidence>
<dbReference type="EMBL" id="JTDY01000809">
    <property type="protein sequence ID" value="KOB75794.1"/>
    <property type="molecule type" value="Genomic_DNA"/>
</dbReference>
<evidence type="ECO:0000313" key="2">
    <source>
        <dbReference type="EMBL" id="KOB75794.1"/>
    </source>
</evidence>
<organism evidence="2 3">
    <name type="scientific">Operophtera brumata</name>
    <name type="common">Winter moth</name>
    <name type="synonym">Phalaena brumata</name>
    <dbReference type="NCBI Taxonomy" id="104452"/>
    <lineage>
        <taxon>Eukaryota</taxon>
        <taxon>Metazoa</taxon>
        <taxon>Ecdysozoa</taxon>
        <taxon>Arthropoda</taxon>
        <taxon>Hexapoda</taxon>
        <taxon>Insecta</taxon>
        <taxon>Pterygota</taxon>
        <taxon>Neoptera</taxon>
        <taxon>Endopterygota</taxon>
        <taxon>Lepidoptera</taxon>
        <taxon>Glossata</taxon>
        <taxon>Ditrysia</taxon>
        <taxon>Geometroidea</taxon>
        <taxon>Geometridae</taxon>
        <taxon>Larentiinae</taxon>
        <taxon>Operophtera</taxon>
    </lineage>
</organism>
<evidence type="ECO:0000259" key="1">
    <source>
        <dbReference type="Pfam" id="PF18701"/>
    </source>
</evidence>
<proteinExistence type="predicted"/>
<dbReference type="STRING" id="104452.A0A0L7LKB1"/>
<comment type="caution">
    <text evidence="2">The sequence shown here is derived from an EMBL/GenBank/DDBJ whole genome shotgun (WGS) entry which is preliminary data.</text>
</comment>
<dbReference type="PANTHER" id="PTHR47331">
    <property type="entry name" value="PHD-TYPE DOMAIN-CONTAINING PROTEIN"/>
    <property type="match status" value="1"/>
</dbReference>
<feature type="domain" description="DUF5641" evidence="1">
    <location>
        <begin position="2"/>
        <end position="81"/>
    </location>
</feature>
<dbReference type="InterPro" id="IPR040676">
    <property type="entry name" value="DUF5641"/>
</dbReference>
<dbReference type="Pfam" id="PF18701">
    <property type="entry name" value="DUF5641"/>
    <property type="match status" value="1"/>
</dbReference>
<reference evidence="2 3" key="1">
    <citation type="journal article" date="2015" name="Genome Biol. Evol.">
        <title>The genome of winter moth (Operophtera brumata) provides a genomic perspective on sexual dimorphism and phenology.</title>
        <authorList>
            <person name="Derks M.F."/>
            <person name="Smit S."/>
            <person name="Salis L."/>
            <person name="Schijlen E."/>
            <person name="Bossers A."/>
            <person name="Mateman C."/>
            <person name="Pijl A.S."/>
            <person name="de Ridder D."/>
            <person name="Groenen M.A."/>
            <person name="Visser M.E."/>
            <person name="Megens H.J."/>
        </authorList>
    </citation>
    <scope>NUCLEOTIDE SEQUENCE [LARGE SCALE GENOMIC DNA]</scope>
    <source>
        <strain evidence="2">WM2013NL</strain>
        <tissue evidence="2">Head and thorax</tissue>
    </source>
</reference>
<accession>A0A0L7LKB1</accession>